<protein>
    <submittedName>
        <fullName evidence="1">Ancestral locus</fullName>
    </submittedName>
</protein>
<sequence length="740" mass="84732">MKLPSEILDIIASHGLDSCKTSIAWSDVSSYFRDLVKKLVGIVVIQDGSMNPLDDNNGFSSILNYKVLLHEEHNTLFVNADMKLSSEVIVEFLNRFNNLVLVIQSDRSFSDPLTSTLNEIARCCHHGTNLCIIYSTSMNFLSKLYFREFGLRENDIILSELHVIGTQMIPKEADLCDIDTLFESTYLYNLNNLFSLSVRHEDHHLIAPKLNSIRQLNYQDPTFNLYNFLSSCKGLKVIESMKFPLSANIPEENLYILPSCDKIHLNNYNTGVIYPIVDGSAVRRELKISPTIRASDPEFSNLYFERIRVLEIEMNPSTTHHVRFVRCNFSNLRSLQLKSCMAHWDDLVNSNSYLYHLKVNINSIEQLKWLSECPFNLKTLEIASSTNRILDFNCDPLMYNEMKINFSHIKMDIQTVWSLYLLDKVIMNPDNGNMILEIDLHEQSLGQSIIDCPKTLEEMGFCHVNECIICPIESIDHFTLIACDTNEIPNIKSSIKTSSDSIRNLPEIPIRHTSFDYGSRFINTNESLADFGFGTELNPVVSPSIFRWNNVIGNTNENLRKSSIISLESQSPITNRRASSVSASSMFSRSSYPFVSDEVIQDECIIFEFRNRPPNILTTTLGTIESSVFSFKQLRTRNLPHLEIIANINIAKSEQMAGIIDVLKEKIHEILEYRYDTKLSDVHIVNLHITLRTQGIMKAMQSEIKKNIQIILQSSKHPIVVVEEHSFSKRYDFVPVEISF</sequence>
<evidence type="ECO:0000313" key="2">
    <source>
        <dbReference type="Proteomes" id="UP001623330"/>
    </source>
</evidence>
<reference evidence="1 2" key="1">
    <citation type="submission" date="2024-05" db="EMBL/GenBank/DDBJ databases">
        <title>Long read based assembly of the Candida bracarensis genome reveals expanded adhesin content.</title>
        <authorList>
            <person name="Marcet-Houben M."/>
            <person name="Ksiezopolska E."/>
            <person name="Gabaldon T."/>
        </authorList>
    </citation>
    <scope>NUCLEOTIDE SEQUENCE [LARGE SCALE GENOMIC DNA]</scope>
    <source>
        <strain evidence="1 2">CBM6</strain>
    </source>
</reference>
<gene>
    <name evidence="1" type="ORF">RNJ44_05004</name>
</gene>
<evidence type="ECO:0000313" key="1">
    <source>
        <dbReference type="EMBL" id="KAL3233088.1"/>
    </source>
</evidence>
<accession>A0ABR4NWP7</accession>
<keyword evidence="2" id="KW-1185">Reference proteome</keyword>
<dbReference type="Proteomes" id="UP001623330">
    <property type="component" value="Unassembled WGS sequence"/>
</dbReference>
<proteinExistence type="predicted"/>
<name>A0ABR4NWP7_9SACH</name>
<dbReference type="EMBL" id="JBEVYD010000005">
    <property type="protein sequence ID" value="KAL3233088.1"/>
    <property type="molecule type" value="Genomic_DNA"/>
</dbReference>
<comment type="caution">
    <text evidence="1">The sequence shown here is derived from an EMBL/GenBank/DDBJ whole genome shotgun (WGS) entry which is preliminary data.</text>
</comment>
<organism evidence="1 2">
    <name type="scientific">Nakaseomyces bracarensis</name>
    <dbReference type="NCBI Taxonomy" id="273131"/>
    <lineage>
        <taxon>Eukaryota</taxon>
        <taxon>Fungi</taxon>
        <taxon>Dikarya</taxon>
        <taxon>Ascomycota</taxon>
        <taxon>Saccharomycotina</taxon>
        <taxon>Saccharomycetes</taxon>
        <taxon>Saccharomycetales</taxon>
        <taxon>Saccharomycetaceae</taxon>
        <taxon>Nakaseomyces</taxon>
    </lineage>
</organism>